<comment type="caution">
    <text evidence="1">The sequence shown here is derived from an EMBL/GenBank/DDBJ whole genome shotgun (WGS) entry which is preliminary data.</text>
</comment>
<dbReference type="EMBL" id="BARU01009221">
    <property type="protein sequence ID" value="GAH34133.1"/>
    <property type="molecule type" value="Genomic_DNA"/>
</dbReference>
<evidence type="ECO:0000313" key="1">
    <source>
        <dbReference type="EMBL" id="GAH34133.1"/>
    </source>
</evidence>
<protein>
    <submittedName>
        <fullName evidence="1">Uncharacterized protein</fullName>
    </submittedName>
</protein>
<dbReference type="AlphaFoldDB" id="X1GMA7"/>
<sequence>LPKDINSFHFRRNLRKEEMEHEIDEIIEGLVSCIWMELNKINNTDNICLLREDLGKEEIEKKIGKTIEAVFHTVLTKIVTRGAQKIN</sequence>
<organism evidence="1">
    <name type="scientific">marine sediment metagenome</name>
    <dbReference type="NCBI Taxonomy" id="412755"/>
    <lineage>
        <taxon>unclassified sequences</taxon>
        <taxon>metagenomes</taxon>
        <taxon>ecological metagenomes</taxon>
    </lineage>
</organism>
<accession>X1GMA7</accession>
<gene>
    <name evidence="1" type="ORF">S03H2_17836</name>
</gene>
<proteinExistence type="predicted"/>
<feature type="non-terminal residue" evidence="1">
    <location>
        <position position="1"/>
    </location>
</feature>
<reference evidence="1" key="1">
    <citation type="journal article" date="2014" name="Front. Microbiol.">
        <title>High frequency of phylogenetically diverse reductive dehalogenase-homologous genes in deep subseafloor sedimentary metagenomes.</title>
        <authorList>
            <person name="Kawai M."/>
            <person name="Futagami T."/>
            <person name="Toyoda A."/>
            <person name="Takaki Y."/>
            <person name="Nishi S."/>
            <person name="Hori S."/>
            <person name="Arai W."/>
            <person name="Tsubouchi T."/>
            <person name="Morono Y."/>
            <person name="Uchiyama I."/>
            <person name="Ito T."/>
            <person name="Fujiyama A."/>
            <person name="Inagaki F."/>
            <person name="Takami H."/>
        </authorList>
    </citation>
    <scope>NUCLEOTIDE SEQUENCE</scope>
    <source>
        <strain evidence="1">Expedition CK06-06</strain>
    </source>
</reference>
<name>X1GMA7_9ZZZZ</name>